<evidence type="ECO:0000256" key="3">
    <source>
        <dbReference type="ARBA" id="ARBA00022824"/>
    </source>
</evidence>
<evidence type="ECO:0000256" key="5">
    <source>
        <dbReference type="SAM" id="MobiDB-lite"/>
    </source>
</evidence>
<sequence>MDSVQYRVKNCLGKLFGVRPRPDATTYESGSVSAPRRPTLPHVSKEPATAATTTTDGTSTNPSLEDIRAMKTARLEPDADILRARLITVVGEDDGAEIQEILERSSRRAEDELLLSDDPANKRKKTKLPGKFRDLVFTRAYSTFDRNNEAAANSPFHGFFTLFWMAVFMAMVKMAVENWKTYGSPLGRNEIMSAMFRRDVAVLLAADAVMCGLTGVCWLLQRAVLAGYLDWNRSGWVIQNVWQTLFIASVVSLTLVRDWPWSHTVFFVMHGIIMLMKQHSVRFGP</sequence>
<reference evidence="7" key="3">
    <citation type="submission" date="2011-03" db="EMBL/GenBank/DDBJ databases">
        <title>Annotation of Magnaporthe poae ATCC 64411.</title>
        <authorList>
            <person name="Ma L.-J."/>
            <person name="Dead R."/>
            <person name="Young S.K."/>
            <person name="Zeng Q."/>
            <person name="Gargeya S."/>
            <person name="Fitzgerald M."/>
            <person name="Haas B."/>
            <person name="Abouelleil A."/>
            <person name="Alvarado L."/>
            <person name="Arachchi H.M."/>
            <person name="Berlin A."/>
            <person name="Brown A."/>
            <person name="Chapman S.B."/>
            <person name="Chen Z."/>
            <person name="Dunbar C."/>
            <person name="Freedman E."/>
            <person name="Gearin G."/>
            <person name="Gellesch M."/>
            <person name="Goldberg J."/>
            <person name="Griggs A."/>
            <person name="Gujja S."/>
            <person name="Heiman D."/>
            <person name="Howarth C."/>
            <person name="Larson L."/>
            <person name="Lui A."/>
            <person name="MacDonald P.J.P."/>
            <person name="Mehta T."/>
            <person name="Montmayeur A."/>
            <person name="Murphy C."/>
            <person name="Neiman D."/>
            <person name="Pearson M."/>
            <person name="Priest M."/>
            <person name="Roberts A."/>
            <person name="Saif S."/>
            <person name="Shea T."/>
            <person name="Shenoy N."/>
            <person name="Sisk P."/>
            <person name="Stolte C."/>
            <person name="Sykes S."/>
            <person name="Yandava C."/>
            <person name="Wortman J."/>
            <person name="Nusbaum C."/>
            <person name="Birren B."/>
        </authorList>
    </citation>
    <scope>NUCLEOTIDE SEQUENCE</scope>
    <source>
        <strain evidence="7">ATCC 64411</strain>
    </source>
</reference>
<reference evidence="7" key="1">
    <citation type="submission" date="2010-05" db="EMBL/GenBank/DDBJ databases">
        <title>The Genome Sequence of Magnaporthe poae strain ATCC 64411.</title>
        <authorList>
            <consortium name="The Broad Institute Genome Sequencing Platform"/>
            <consortium name="Broad Institute Genome Sequencing Center for Infectious Disease"/>
            <person name="Ma L.-J."/>
            <person name="Dead R."/>
            <person name="Young S."/>
            <person name="Zeng Q."/>
            <person name="Koehrsen M."/>
            <person name="Alvarado L."/>
            <person name="Berlin A."/>
            <person name="Chapman S.B."/>
            <person name="Chen Z."/>
            <person name="Freedman E."/>
            <person name="Gellesch M."/>
            <person name="Goldberg J."/>
            <person name="Griggs A."/>
            <person name="Gujja S."/>
            <person name="Heilman E.R."/>
            <person name="Heiman D."/>
            <person name="Hepburn T."/>
            <person name="Howarth C."/>
            <person name="Jen D."/>
            <person name="Larson L."/>
            <person name="Mehta T."/>
            <person name="Neiman D."/>
            <person name="Pearson M."/>
            <person name="Roberts A."/>
            <person name="Saif S."/>
            <person name="Shea T."/>
            <person name="Shenoy N."/>
            <person name="Sisk P."/>
            <person name="Stolte C."/>
            <person name="Sykes S."/>
            <person name="Walk T."/>
            <person name="White J."/>
            <person name="Yandava C."/>
            <person name="Haas B."/>
            <person name="Nusbaum C."/>
            <person name="Birren B."/>
        </authorList>
    </citation>
    <scope>NUCLEOTIDE SEQUENCE</scope>
    <source>
        <strain evidence="7">ATCC 64411</strain>
    </source>
</reference>
<proteinExistence type="predicted"/>
<evidence type="ECO:0000256" key="1">
    <source>
        <dbReference type="ARBA" id="ARBA00004477"/>
    </source>
</evidence>
<dbReference type="PANTHER" id="PTHR10408">
    <property type="entry name" value="STEROL O-ACYLTRANSFERASE"/>
    <property type="match status" value="1"/>
</dbReference>
<gene>
    <name evidence="7" type="ORF">MAPG_02722</name>
</gene>
<dbReference type="EnsemblFungi" id="MAPG_02722T0">
    <property type="protein sequence ID" value="MAPG_02722T0"/>
    <property type="gene ID" value="MAPG_02722"/>
</dbReference>
<dbReference type="PANTHER" id="PTHR10408:SF23">
    <property type="entry name" value="STEROL O-ACYLTRANSFERASE 1-RELATED"/>
    <property type="match status" value="1"/>
</dbReference>
<evidence type="ECO:0000256" key="6">
    <source>
        <dbReference type="SAM" id="Phobius"/>
    </source>
</evidence>
<dbReference type="GO" id="GO:0008204">
    <property type="term" value="P:ergosterol metabolic process"/>
    <property type="evidence" value="ECO:0007669"/>
    <property type="project" value="TreeGrafter"/>
</dbReference>
<keyword evidence="4" id="KW-0012">Acyltransferase</keyword>
<keyword evidence="6" id="KW-1133">Transmembrane helix</keyword>
<dbReference type="AlphaFoldDB" id="A0A0C4DS48"/>
<reference evidence="8" key="5">
    <citation type="submission" date="2015-06" db="UniProtKB">
        <authorList>
            <consortium name="EnsemblFungi"/>
        </authorList>
    </citation>
    <scope>IDENTIFICATION</scope>
    <source>
        <strain evidence="8">ATCC 64411</strain>
    </source>
</reference>
<keyword evidence="9" id="KW-1185">Reference proteome</keyword>
<dbReference type="InterPro" id="IPR014371">
    <property type="entry name" value="Oat_ACAT_DAG_ARE"/>
</dbReference>
<dbReference type="OrthoDB" id="10039049at2759"/>
<evidence type="ECO:0000313" key="7">
    <source>
        <dbReference type="EMBL" id="KLU83670.1"/>
    </source>
</evidence>
<dbReference type="EMBL" id="ADBL01000665">
    <property type="status" value="NOT_ANNOTATED_CDS"/>
    <property type="molecule type" value="Genomic_DNA"/>
</dbReference>
<dbReference type="GO" id="GO:0005789">
    <property type="term" value="C:endoplasmic reticulum membrane"/>
    <property type="evidence" value="ECO:0007669"/>
    <property type="project" value="UniProtKB-SubCell"/>
</dbReference>
<protein>
    <recommendedName>
        <fullName evidence="10">Sterol O-acyltransferase</fullName>
    </recommendedName>
</protein>
<evidence type="ECO:0000313" key="8">
    <source>
        <dbReference type="EnsemblFungi" id="MAPG_02722T0"/>
    </source>
</evidence>
<reference evidence="9" key="2">
    <citation type="submission" date="2010-05" db="EMBL/GenBank/DDBJ databases">
        <title>The genome sequence of Magnaporthe poae strain ATCC 64411.</title>
        <authorList>
            <person name="Ma L.-J."/>
            <person name="Dead R."/>
            <person name="Young S."/>
            <person name="Zeng Q."/>
            <person name="Koehrsen M."/>
            <person name="Alvarado L."/>
            <person name="Berlin A."/>
            <person name="Chapman S.B."/>
            <person name="Chen Z."/>
            <person name="Freedman E."/>
            <person name="Gellesch M."/>
            <person name="Goldberg J."/>
            <person name="Griggs A."/>
            <person name="Gujja S."/>
            <person name="Heilman E.R."/>
            <person name="Heiman D."/>
            <person name="Hepburn T."/>
            <person name="Howarth C."/>
            <person name="Jen D."/>
            <person name="Larson L."/>
            <person name="Mehta T."/>
            <person name="Neiman D."/>
            <person name="Pearson M."/>
            <person name="Roberts A."/>
            <person name="Saif S."/>
            <person name="Shea T."/>
            <person name="Shenoy N."/>
            <person name="Sisk P."/>
            <person name="Stolte C."/>
            <person name="Sykes S."/>
            <person name="Walk T."/>
            <person name="White J."/>
            <person name="Yandava C."/>
            <person name="Haas B."/>
            <person name="Nusbaum C."/>
            <person name="Birren B."/>
        </authorList>
    </citation>
    <scope>NUCLEOTIDE SEQUENCE [LARGE SCALE GENOMIC DNA]</scope>
    <source>
        <strain evidence="9">ATCC 64411 / 73-15</strain>
    </source>
</reference>
<feature type="transmembrane region" description="Helical" evidence="6">
    <location>
        <begin position="156"/>
        <end position="179"/>
    </location>
</feature>
<accession>A0A0C4DS48</accession>
<feature type="region of interest" description="Disordered" evidence="5">
    <location>
        <begin position="19"/>
        <end position="64"/>
    </location>
</feature>
<feature type="transmembrane region" description="Helical" evidence="6">
    <location>
        <begin position="200"/>
        <end position="221"/>
    </location>
</feature>
<organism evidence="8 9">
    <name type="scientific">Magnaporthiopsis poae (strain ATCC 64411 / 73-15)</name>
    <name type="common">Kentucky bluegrass fungus</name>
    <name type="synonym">Magnaporthe poae</name>
    <dbReference type="NCBI Taxonomy" id="644358"/>
    <lineage>
        <taxon>Eukaryota</taxon>
        <taxon>Fungi</taxon>
        <taxon>Dikarya</taxon>
        <taxon>Ascomycota</taxon>
        <taxon>Pezizomycotina</taxon>
        <taxon>Sordariomycetes</taxon>
        <taxon>Sordariomycetidae</taxon>
        <taxon>Magnaporthales</taxon>
        <taxon>Magnaporthaceae</taxon>
        <taxon>Magnaporthiopsis</taxon>
    </lineage>
</organism>
<evidence type="ECO:0000313" key="9">
    <source>
        <dbReference type="Proteomes" id="UP000011715"/>
    </source>
</evidence>
<dbReference type="Proteomes" id="UP000011715">
    <property type="component" value="Unassembled WGS sequence"/>
</dbReference>
<dbReference type="GO" id="GO:0034737">
    <property type="term" value="F:ergosterol O-acyltransferase activity"/>
    <property type="evidence" value="ECO:0007669"/>
    <property type="project" value="TreeGrafter"/>
</dbReference>
<reference evidence="8" key="4">
    <citation type="journal article" date="2015" name="G3 (Bethesda)">
        <title>Genome sequences of three phytopathogenic species of the Magnaporthaceae family of fungi.</title>
        <authorList>
            <person name="Okagaki L.H."/>
            <person name="Nunes C.C."/>
            <person name="Sailsbery J."/>
            <person name="Clay B."/>
            <person name="Brown D."/>
            <person name="John T."/>
            <person name="Oh Y."/>
            <person name="Young N."/>
            <person name="Fitzgerald M."/>
            <person name="Haas B.J."/>
            <person name="Zeng Q."/>
            <person name="Young S."/>
            <person name="Adiconis X."/>
            <person name="Fan L."/>
            <person name="Levin J.Z."/>
            <person name="Mitchell T.K."/>
            <person name="Okubara P.A."/>
            <person name="Farman M.L."/>
            <person name="Kohn L.M."/>
            <person name="Birren B."/>
            <person name="Ma L.-J."/>
            <person name="Dean R.A."/>
        </authorList>
    </citation>
    <scope>NUCLEOTIDE SEQUENCE</scope>
    <source>
        <strain evidence="8">ATCC 64411 / 73-15</strain>
    </source>
</reference>
<keyword evidence="3" id="KW-0256">Endoplasmic reticulum</keyword>
<comment type="subcellular location">
    <subcellularLocation>
        <location evidence="1">Endoplasmic reticulum membrane</location>
        <topology evidence="1">Multi-pass membrane protein</topology>
    </subcellularLocation>
</comment>
<dbReference type="VEuPathDB" id="FungiDB:MAPG_02722"/>
<dbReference type="eggNOG" id="KOG0380">
    <property type="taxonomic scope" value="Eukaryota"/>
</dbReference>
<keyword evidence="6" id="KW-0472">Membrane</keyword>
<feature type="compositionally biased region" description="Low complexity" evidence="5">
    <location>
        <begin position="48"/>
        <end position="60"/>
    </location>
</feature>
<keyword evidence="6" id="KW-0812">Transmembrane</keyword>
<dbReference type="EMBL" id="GL876967">
    <property type="protein sequence ID" value="KLU83670.1"/>
    <property type="molecule type" value="Genomic_DNA"/>
</dbReference>
<keyword evidence="2" id="KW-0808">Transferase</keyword>
<evidence type="ECO:0000256" key="4">
    <source>
        <dbReference type="ARBA" id="ARBA00023315"/>
    </source>
</evidence>
<name>A0A0C4DS48_MAGP6</name>
<dbReference type="STRING" id="644358.A0A0C4DS48"/>
<evidence type="ECO:0008006" key="10">
    <source>
        <dbReference type="Google" id="ProtNLM"/>
    </source>
</evidence>
<evidence type="ECO:0000256" key="2">
    <source>
        <dbReference type="ARBA" id="ARBA00022679"/>
    </source>
</evidence>